<dbReference type="RefSeq" id="WP_091777057.1">
    <property type="nucleotide sequence ID" value="NZ_FNDI01000004.1"/>
</dbReference>
<protein>
    <submittedName>
        <fullName evidence="1">Uncharacterized protein</fullName>
    </submittedName>
</protein>
<accession>A0A7Z7FFH4</accession>
<dbReference type="AlphaFoldDB" id="A0A7Z7FFH4"/>
<proteinExistence type="predicted"/>
<comment type="caution">
    <text evidence="1">The sequence shown here is derived from an EMBL/GenBank/DDBJ whole genome shotgun (WGS) entry which is preliminary data.</text>
</comment>
<dbReference type="Proteomes" id="UP000198900">
    <property type="component" value="Unassembled WGS sequence"/>
</dbReference>
<sequence length="92" mass="10553">MDAIKLKKYAQLLEGELKLNLGKSGDIDWLAQYPILLKALEDAKKGRIDEPRTLGLNRWIFESDIQSFAALSTRLTQFENLLRGWELSTETD</sequence>
<evidence type="ECO:0000313" key="2">
    <source>
        <dbReference type="Proteomes" id="UP000198900"/>
    </source>
</evidence>
<dbReference type="EMBL" id="FNDI01000004">
    <property type="protein sequence ID" value="SDH34153.1"/>
    <property type="molecule type" value="Genomic_DNA"/>
</dbReference>
<evidence type="ECO:0000313" key="1">
    <source>
        <dbReference type="EMBL" id="SDH34153.1"/>
    </source>
</evidence>
<name>A0A7Z7FFH4_9BURK</name>
<gene>
    <name evidence="1" type="ORF">SAMN04487926_10435</name>
</gene>
<organism evidence="1 2">
    <name type="scientific">Paraburkholderia steynii</name>
    <dbReference type="NCBI Taxonomy" id="1245441"/>
    <lineage>
        <taxon>Bacteria</taxon>
        <taxon>Pseudomonadati</taxon>
        <taxon>Pseudomonadota</taxon>
        <taxon>Betaproteobacteria</taxon>
        <taxon>Burkholderiales</taxon>
        <taxon>Burkholderiaceae</taxon>
        <taxon>Paraburkholderia</taxon>
    </lineage>
</organism>
<reference evidence="1" key="1">
    <citation type="submission" date="2016-10" db="EMBL/GenBank/DDBJ databases">
        <authorList>
            <person name="Varghese N."/>
            <person name="Submissions S."/>
        </authorList>
    </citation>
    <scope>NUCLEOTIDE SEQUENCE [LARGE SCALE GENOMIC DNA]</scope>
    <source>
        <strain evidence="1">YR281</strain>
    </source>
</reference>
<keyword evidence="2" id="KW-1185">Reference proteome</keyword>